<evidence type="ECO:0000256" key="1">
    <source>
        <dbReference type="SAM" id="MobiDB-lite"/>
    </source>
</evidence>
<dbReference type="OrthoDB" id="371463at2759"/>
<dbReference type="EMBL" id="PDNB01000094">
    <property type="protein sequence ID" value="PGH09218.1"/>
    <property type="molecule type" value="Genomic_DNA"/>
</dbReference>
<name>A0A2B7XKS5_9EURO</name>
<comment type="caution">
    <text evidence="2">The sequence shown here is derived from an EMBL/GenBank/DDBJ whole genome shotgun (WGS) entry which is preliminary data.</text>
</comment>
<feature type="compositionally biased region" description="Acidic residues" evidence="1">
    <location>
        <begin position="159"/>
        <end position="171"/>
    </location>
</feature>
<protein>
    <submittedName>
        <fullName evidence="2">Uncharacterized protein</fullName>
    </submittedName>
</protein>
<reference evidence="2 3" key="1">
    <citation type="submission" date="2017-10" db="EMBL/GenBank/DDBJ databases">
        <title>Comparative genomics in systemic dimorphic fungi from Ajellomycetaceae.</title>
        <authorList>
            <person name="Munoz J.F."/>
            <person name="Mcewen J.G."/>
            <person name="Clay O.K."/>
            <person name="Cuomo C.A."/>
        </authorList>
    </citation>
    <scope>NUCLEOTIDE SEQUENCE [LARGE SCALE GENOMIC DNA]</scope>
    <source>
        <strain evidence="2 3">UAMH5409</strain>
    </source>
</reference>
<evidence type="ECO:0000313" key="2">
    <source>
        <dbReference type="EMBL" id="PGH09218.1"/>
    </source>
</evidence>
<evidence type="ECO:0000313" key="3">
    <source>
        <dbReference type="Proteomes" id="UP000223968"/>
    </source>
</evidence>
<keyword evidence="3" id="KW-1185">Reference proteome</keyword>
<dbReference type="STRING" id="1447875.A0A2B7XKS5"/>
<proteinExistence type="predicted"/>
<sequence length="206" mass="22984">MITVYILYGFRWPRMERPIAPGVRPYIIINNIDDASAEYLQYPHANAAMLETFQKRIDKDMLVHLPNLQLIEQYDPEDVSADAVTQPYAFVAASTSTMRARALGGAGLSFSPQEIMERETGLTADGEEMLKKLRDELAPDAEIGWFVVYNGEPERGMGDGEDEREEDEDEDMGRSSEGKDVADGAVGSKSPKTTKTRGLRDRLFGT</sequence>
<gene>
    <name evidence="2" type="ORF">AJ79_05747</name>
</gene>
<organism evidence="2 3">
    <name type="scientific">Helicocarpus griseus UAMH5409</name>
    <dbReference type="NCBI Taxonomy" id="1447875"/>
    <lineage>
        <taxon>Eukaryota</taxon>
        <taxon>Fungi</taxon>
        <taxon>Dikarya</taxon>
        <taxon>Ascomycota</taxon>
        <taxon>Pezizomycotina</taxon>
        <taxon>Eurotiomycetes</taxon>
        <taxon>Eurotiomycetidae</taxon>
        <taxon>Onygenales</taxon>
        <taxon>Ajellomycetaceae</taxon>
        <taxon>Helicocarpus</taxon>
    </lineage>
</organism>
<dbReference type="AlphaFoldDB" id="A0A2B7XKS5"/>
<feature type="region of interest" description="Disordered" evidence="1">
    <location>
        <begin position="149"/>
        <end position="206"/>
    </location>
</feature>
<dbReference type="Proteomes" id="UP000223968">
    <property type="component" value="Unassembled WGS sequence"/>
</dbReference>
<accession>A0A2B7XKS5</accession>
<feature type="compositionally biased region" description="Basic and acidic residues" evidence="1">
    <location>
        <begin position="172"/>
        <end position="182"/>
    </location>
</feature>